<evidence type="ECO:0000313" key="3">
    <source>
        <dbReference type="Proteomes" id="UP001138751"/>
    </source>
</evidence>
<dbReference type="EMBL" id="JAAEDM010000066">
    <property type="protein sequence ID" value="MBR0673292.1"/>
    <property type="molecule type" value="Genomic_DNA"/>
</dbReference>
<comment type="caution">
    <text evidence="2">The sequence shown here is derived from an EMBL/GenBank/DDBJ whole genome shotgun (WGS) entry which is preliminary data.</text>
</comment>
<accession>A0A9X9X345</accession>
<reference evidence="2" key="2">
    <citation type="journal article" date="2021" name="Syst. Appl. Microbiol.">
        <title>Roseomonas hellenica sp. nov., isolated from roots of wild-growing Alkanna tinctoria.</title>
        <authorList>
            <person name="Rat A."/>
            <person name="Naranjo H.D."/>
            <person name="Lebbe L."/>
            <person name="Cnockaert M."/>
            <person name="Krigas N."/>
            <person name="Grigoriadou K."/>
            <person name="Maloupa E."/>
            <person name="Willems A."/>
        </authorList>
    </citation>
    <scope>NUCLEOTIDE SEQUENCE</scope>
    <source>
        <strain evidence="2">LMG 31231</strain>
    </source>
</reference>
<organism evidence="2 3">
    <name type="scientific">Neoroseomonas soli</name>
    <dbReference type="NCBI Taxonomy" id="1081025"/>
    <lineage>
        <taxon>Bacteria</taxon>
        <taxon>Pseudomonadati</taxon>
        <taxon>Pseudomonadota</taxon>
        <taxon>Alphaproteobacteria</taxon>
        <taxon>Acetobacterales</taxon>
        <taxon>Acetobacteraceae</taxon>
        <taxon>Neoroseomonas</taxon>
    </lineage>
</organism>
<dbReference type="AlphaFoldDB" id="A0A9X9X345"/>
<feature type="non-terminal residue" evidence="2">
    <location>
        <position position="33"/>
    </location>
</feature>
<proteinExistence type="predicted"/>
<evidence type="ECO:0000313" key="1">
    <source>
        <dbReference type="EMBL" id="MBR0673292.1"/>
    </source>
</evidence>
<sequence>MVRQPGFFDVEERLRELSAKGDDLERIAVLVDF</sequence>
<keyword evidence="3" id="KW-1185">Reference proteome</keyword>
<evidence type="ECO:0000313" key="2">
    <source>
        <dbReference type="EMBL" id="MBR0673824.1"/>
    </source>
</evidence>
<name>A0A9X9X345_9PROT</name>
<dbReference type="EMBL" id="JAAEDM010000092">
    <property type="protein sequence ID" value="MBR0673824.1"/>
    <property type="molecule type" value="Genomic_DNA"/>
</dbReference>
<gene>
    <name evidence="1" type="ORF">GXW76_19105</name>
    <name evidence="2" type="ORF">GXW76_21805</name>
</gene>
<protein>
    <submittedName>
        <fullName evidence="2">IS5/IS1182 family transposase</fullName>
    </submittedName>
</protein>
<dbReference type="Proteomes" id="UP001138751">
    <property type="component" value="Unassembled WGS sequence"/>
</dbReference>
<reference evidence="2" key="1">
    <citation type="submission" date="2020-01" db="EMBL/GenBank/DDBJ databases">
        <authorList>
            <person name="Rat A."/>
        </authorList>
    </citation>
    <scope>NUCLEOTIDE SEQUENCE</scope>
    <source>
        <strain evidence="2">LMG 31231</strain>
    </source>
</reference>